<dbReference type="PANTHER" id="PTHR45188">
    <property type="entry name" value="DNAJ PROTEIN P58IPK HOMOLOG"/>
    <property type="match status" value="1"/>
</dbReference>
<sequence length="489" mass="55502">MMGSRKDCSLQCTHQFRRILTQQHLLIVTSLLLRTLNVYASSAGSYLQEGDAAVSLGDYTIAVRHYSRFIDLNPTAAIGYSKRSAVYVQQRKFREAISDLNKAVEVDPLFIQGYLNRGRLLRQSCRFDEAEKDFKRVLEINPEHSTSKKELSQVLHVRDSFLESSSAFDAGDDEKAQELLHKVFSLSPECTKARLLQAKLQLKRKDYDGVAVEAGQVLKQDESNLEALLLRGQAYFYLGDHDLALRHYQSGLRFDPEHSGLKKEYQKLKALIKKTKSADDAASKGKLRLAVEDYLAALNIAPDNHVHNVKLYMGLCTICVKLGRGKDAVQHCTSALKINEDLLDALVQRGEAKLIVEDFEGAVADFKEAAQRSPQDRGIRESLFKAEKLLKISKRKDWYKVLQIDQTASAADIKRAYKKLALQWHPDKNVDNREEAEEKFREIAEAYEILGDEEKRGRYDRGEDIEEQNMGGPGFDPFHGGGQTFTFHW</sequence>
<dbReference type="AlphaFoldDB" id="A0ABD1YMC7"/>
<name>A0ABD1YMC7_9MARC</name>
<feature type="repeat" description="TPR" evidence="3">
    <location>
        <begin position="225"/>
        <end position="258"/>
    </location>
</feature>
<evidence type="ECO:0000259" key="4">
    <source>
        <dbReference type="PROSITE" id="PS50076"/>
    </source>
</evidence>
<evidence type="ECO:0000256" key="2">
    <source>
        <dbReference type="ARBA" id="ARBA00022803"/>
    </source>
</evidence>
<dbReference type="PROSITE" id="PS50005">
    <property type="entry name" value="TPR"/>
    <property type="match status" value="5"/>
</dbReference>
<gene>
    <name evidence="5" type="ORF">R1flu_016331</name>
</gene>
<dbReference type="SUPFAM" id="SSF48452">
    <property type="entry name" value="TPR-like"/>
    <property type="match status" value="1"/>
</dbReference>
<dbReference type="InterPro" id="IPR001623">
    <property type="entry name" value="DnaJ_domain"/>
</dbReference>
<dbReference type="PANTHER" id="PTHR45188:SF2">
    <property type="entry name" value="DNAJ HOMOLOG SUBFAMILY C MEMBER 7"/>
    <property type="match status" value="1"/>
</dbReference>
<dbReference type="Gene3D" id="1.25.40.10">
    <property type="entry name" value="Tetratricopeptide repeat domain"/>
    <property type="match status" value="1"/>
</dbReference>
<dbReference type="FunFam" id="1.10.287.110:FF:000055">
    <property type="entry name" value="DnaJ subfamily C member 7"/>
    <property type="match status" value="1"/>
</dbReference>
<feature type="domain" description="J" evidence="4">
    <location>
        <begin position="397"/>
        <end position="463"/>
    </location>
</feature>
<dbReference type="InterPro" id="IPR011990">
    <property type="entry name" value="TPR-like_helical_dom_sf"/>
</dbReference>
<dbReference type="SMART" id="SM00028">
    <property type="entry name" value="TPR"/>
    <property type="match status" value="8"/>
</dbReference>
<keyword evidence="2 3" id="KW-0802">TPR repeat</keyword>
<dbReference type="PROSITE" id="PS50076">
    <property type="entry name" value="DNAJ_2"/>
    <property type="match status" value="1"/>
</dbReference>
<comment type="caution">
    <text evidence="5">The sequence shown here is derived from an EMBL/GenBank/DDBJ whole genome shotgun (WGS) entry which is preliminary data.</text>
</comment>
<dbReference type="InterPro" id="IPR036869">
    <property type="entry name" value="J_dom_sf"/>
</dbReference>
<evidence type="ECO:0000256" key="1">
    <source>
        <dbReference type="ARBA" id="ARBA00022737"/>
    </source>
</evidence>
<reference evidence="5 6" key="1">
    <citation type="submission" date="2024-09" db="EMBL/GenBank/DDBJ databases">
        <title>Chromosome-scale assembly of Riccia fluitans.</title>
        <authorList>
            <person name="Paukszto L."/>
            <person name="Sawicki J."/>
            <person name="Karawczyk K."/>
            <person name="Piernik-Szablinska J."/>
            <person name="Szczecinska M."/>
            <person name="Mazdziarz M."/>
        </authorList>
    </citation>
    <scope>NUCLEOTIDE SEQUENCE [LARGE SCALE GENOMIC DNA]</scope>
    <source>
        <strain evidence="5">Rf_01</strain>
        <tissue evidence="5">Aerial parts of the thallus</tissue>
    </source>
</reference>
<protein>
    <recommendedName>
        <fullName evidence="4">J domain-containing protein</fullName>
    </recommendedName>
</protein>
<proteinExistence type="predicted"/>
<dbReference type="EMBL" id="JBHFFA010000004">
    <property type="protein sequence ID" value="KAL2631645.1"/>
    <property type="molecule type" value="Genomic_DNA"/>
</dbReference>
<dbReference type="Pfam" id="PF00226">
    <property type="entry name" value="DnaJ"/>
    <property type="match status" value="1"/>
</dbReference>
<dbReference type="SMART" id="SM00271">
    <property type="entry name" value="DnaJ"/>
    <property type="match status" value="1"/>
</dbReference>
<keyword evidence="1" id="KW-0677">Repeat</keyword>
<feature type="repeat" description="TPR" evidence="3">
    <location>
        <begin position="43"/>
        <end position="76"/>
    </location>
</feature>
<dbReference type="Gene3D" id="1.10.287.110">
    <property type="entry name" value="DnaJ domain"/>
    <property type="match status" value="1"/>
</dbReference>
<dbReference type="InterPro" id="IPR019734">
    <property type="entry name" value="TPR_rpt"/>
</dbReference>
<evidence type="ECO:0000313" key="5">
    <source>
        <dbReference type="EMBL" id="KAL2631645.1"/>
    </source>
</evidence>
<evidence type="ECO:0000256" key="3">
    <source>
        <dbReference type="PROSITE-ProRule" id="PRU00339"/>
    </source>
</evidence>
<evidence type="ECO:0000313" key="6">
    <source>
        <dbReference type="Proteomes" id="UP001605036"/>
    </source>
</evidence>
<organism evidence="5 6">
    <name type="scientific">Riccia fluitans</name>
    <dbReference type="NCBI Taxonomy" id="41844"/>
    <lineage>
        <taxon>Eukaryota</taxon>
        <taxon>Viridiplantae</taxon>
        <taxon>Streptophyta</taxon>
        <taxon>Embryophyta</taxon>
        <taxon>Marchantiophyta</taxon>
        <taxon>Marchantiopsida</taxon>
        <taxon>Marchantiidae</taxon>
        <taxon>Marchantiales</taxon>
        <taxon>Ricciaceae</taxon>
        <taxon>Riccia</taxon>
    </lineage>
</organism>
<dbReference type="CDD" id="cd06257">
    <property type="entry name" value="DnaJ"/>
    <property type="match status" value="1"/>
</dbReference>
<dbReference type="PRINTS" id="PR00625">
    <property type="entry name" value="JDOMAIN"/>
</dbReference>
<feature type="repeat" description="TPR" evidence="3">
    <location>
        <begin position="343"/>
        <end position="376"/>
    </location>
</feature>
<dbReference type="PROSITE" id="PS00636">
    <property type="entry name" value="DNAJ_1"/>
    <property type="match status" value="1"/>
</dbReference>
<keyword evidence="6" id="KW-1185">Reference proteome</keyword>
<feature type="repeat" description="TPR" evidence="3">
    <location>
        <begin position="111"/>
        <end position="144"/>
    </location>
</feature>
<dbReference type="SUPFAM" id="SSF46565">
    <property type="entry name" value="Chaperone J-domain"/>
    <property type="match status" value="1"/>
</dbReference>
<accession>A0ABD1YMC7</accession>
<dbReference type="Proteomes" id="UP001605036">
    <property type="component" value="Unassembled WGS sequence"/>
</dbReference>
<dbReference type="InterPro" id="IPR018253">
    <property type="entry name" value="DnaJ_domain_CS"/>
</dbReference>
<feature type="repeat" description="TPR" evidence="3">
    <location>
        <begin position="77"/>
        <end position="110"/>
    </location>
</feature>
<dbReference type="Pfam" id="PF00515">
    <property type="entry name" value="TPR_1"/>
    <property type="match status" value="2"/>
</dbReference>
<dbReference type="Pfam" id="PF13181">
    <property type="entry name" value="TPR_8"/>
    <property type="match status" value="1"/>
</dbReference>